<keyword evidence="3" id="KW-0813">Transport</keyword>
<comment type="caution">
    <text evidence="8">The sequence shown here is derived from an EMBL/GenBank/DDBJ whole genome shotgun (WGS) entry which is preliminary data.</text>
</comment>
<dbReference type="Gene3D" id="1.25.40.440">
    <property type="entry name" value="Nucleoporin, helical domain, central subdomain"/>
    <property type="match status" value="1"/>
</dbReference>
<evidence type="ECO:0000256" key="3">
    <source>
        <dbReference type="ARBA" id="ARBA00022448"/>
    </source>
</evidence>
<feature type="domain" description="Nucleoporin Nup133/Nup155-like N-terminal" evidence="7">
    <location>
        <begin position="193"/>
        <end position="513"/>
    </location>
</feature>
<reference evidence="8 9" key="1">
    <citation type="submission" date="2023-08" db="EMBL/GenBank/DDBJ databases">
        <title>Annotated Genome Sequence of Vanrija albida AlHP1.</title>
        <authorList>
            <person name="Herzog R."/>
        </authorList>
    </citation>
    <scope>NUCLEOTIDE SEQUENCE [LARGE SCALE GENOMIC DNA]</scope>
    <source>
        <strain evidence="8 9">AlHP1</strain>
    </source>
</reference>
<dbReference type="InterPro" id="IPR042533">
    <property type="entry name" value="Nucleoporin_Nup155_C_1"/>
</dbReference>
<keyword evidence="4" id="KW-0539">Nucleus</keyword>
<dbReference type="Pfam" id="PF03177">
    <property type="entry name" value="Nucleoporin_C"/>
    <property type="match status" value="1"/>
</dbReference>
<feature type="region of interest" description="Disordered" evidence="5">
    <location>
        <begin position="1"/>
        <end position="87"/>
    </location>
</feature>
<evidence type="ECO:0000256" key="2">
    <source>
        <dbReference type="ARBA" id="ARBA00007373"/>
    </source>
</evidence>
<organism evidence="8 9">
    <name type="scientific">Vanrija albida</name>
    <dbReference type="NCBI Taxonomy" id="181172"/>
    <lineage>
        <taxon>Eukaryota</taxon>
        <taxon>Fungi</taxon>
        <taxon>Dikarya</taxon>
        <taxon>Basidiomycota</taxon>
        <taxon>Agaricomycotina</taxon>
        <taxon>Tremellomycetes</taxon>
        <taxon>Trichosporonales</taxon>
        <taxon>Trichosporonaceae</taxon>
        <taxon>Vanrija</taxon>
    </lineage>
</organism>
<dbReference type="Proteomes" id="UP001565368">
    <property type="component" value="Unassembled WGS sequence"/>
</dbReference>
<evidence type="ECO:0000313" key="8">
    <source>
        <dbReference type="EMBL" id="KAL1409917.1"/>
    </source>
</evidence>
<evidence type="ECO:0000259" key="7">
    <source>
        <dbReference type="Pfam" id="PF08801"/>
    </source>
</evidence>
<dbReference type="GeneID" id="95984959"/>
<evidence type="ECO:0008006" key="10">
    <source>
        <dbReference type="Google" id="ProtNLM"/>
    </source>
</evidence>
<keyword evidence="9" id="KW-1185">Reference proteome</keyword>
<dbReference type="InterPro" id="IPR014908">
    <property type="entry name" value="Nucleoporin_Nup133/Nup155_N"/>
</dbReference>
<dbReference type="InterPro" id="IPR007187">
    <property type="entry name" value="Nucleoporin_Nup133/Nup155_C"/>
</dbReference>
<accession>A0ABR3Q5M7</accession>
<dbReference type="Gene3D" id="1.20.58.1780">
    <property type="match status" value="1"/>
</dbReference>
<dbReference type="InterPro" id="IPR042537">
    <property type="entry name" value="Nucleoporin_Nup155_C_2"/>
</dbReference>
<name>A0ABR3Q5M7_9TREE</name>
<gene>
    <name evidence="8" type="ORF">Q8F55_003916</name>
</gene>
<evidence type="ECO:0000256" key="5">
    <source>
        <dbReference type="SAM" id="MobiDB-lite"/>
    </source>
</evidence>
<evidence type="ECO:0000313" key="9">
    <source>
        <dbReference type="Proteomes" id="UP001565368"/>
    </source>
</evidence>
<feature type="compositionally biased region" description="Polar residues" evidence="5">
    <location>
        <begin position="1"/>
        <end position="13"/>
    </location>
</feature>
<evidence type="ECO:0000256" key="4">
    <source>
        <dbReference type="ARBA" id="ARBA00023242"/>
    </source>
</evidence>
<dbReference type="PANTHER" id="PTHR10350">
    <property type="entry name" value="NUCLEAR PORE COMPLEX PROTEIN NUP155"/>
    <property type="match status" value="1"/>
</dbReference>
<comment type="subcellular location">
    <subcellularLocation>
        <location evidence="1">Nucleus</location>
    </subcellularLocation>
</comment>
<evidence type="ECO:0000259" key="6">
    <source>
        <dbReference type="Pfam" id="PF03177"/>
    </source>
</evidence>
<protein>
    <recommendedName>
        <fullName evidence="10">Nucleoporin Nup133/Nup155-like N-terminal domain-containing protein</fullName>
    </recommendedName>
</protein>
<evidence type="ECO:0000256" key="1">
    <source>
        <dbReference type="ARBA" id="ARBA00004123"/>
    </source>
</evidence>
<dbReference type="EMBL" id="JBBXJM010000003">
    <property type="protein sequence ID" value="KAL1409917.1"/>
    <property type="molecule type" value="Genomic_DNA"/>
</dbReference>
<dbReference type="InterPro" id="IPR004870">
    <property type="entry name" value="Nucleoporin_Nup155"/>
</dbReference>
<dbReference type="RefSeq" id="XP_069209861.1">
    <property type="nucleotide sequence ID" value="XM_069352443.1"/>
</dbReference>
<feature type="domain" description="Nucleoporin Nup133/Nup155-like C-terminal" evidence="6">
    <location>
        <begin position="691"/>
        <end position="1303"/>
    </location>
</feature>
<dbReference type="InterPro" id="IPR042538">
    <property type="entry name" value="Nucleoporin_Nup155_C_3"/>
</dbReference>
<dbReference type="Gene3D" id="1.25.40.450">
    <property type="entry name" value="Nucleoporin, helical domain, N-terminal subdomain"/>
    <property type="match status" value="1"/>
</dbReference>
<dbReference type="Pfam" id="PF08801">
    <property type="entry name" value="Nucleoporin_N"/>
    <property type="match status" value="1"/>
</dbReference>
<comment type="similarity">
    <text evidence="2">Belongs to the non-repetitive/WGA-negative nucleoporin family.</text>
</comment>
<feature type="compositionally biased region" description="Low complexity" evidence="5">
    <location>
        <begin position="14"/>
        <end position="28"/>
    </location>
</feature>
<dbReference type="Gene3D" id="1.20.120.1880">
    <property type="entry name" value="Nucleoporin, helical C-terminal domain"/>
    <property type="match status" value="1"/>
</dbReference>
<proteinExistence type="inferred from homology"/>
<sequence>MSLFNRDQPQQGYNPYAQQPLYPQLPGLPNLPPTTPGQPGTVAPPQGPTSGGHPNPFHLPSLPHLPHLHLHHHPSQQPHGAAPVAPPAAPAPYTFGASGLGGGWGSRGTAGAYAAAGYAPASASQLQQPQQLETVAKDEDPVYGPLSRARGKIERAIVSDNEISPDLAEQFTPTSEPPYLPPPTQTTAFRTARITKTTPLPDALHQELNYKHLTARMGLFEEIERAWFAVDNKLFLWNYNDGRDFSRYDQQTDTIQTVGLVRARKDVFVDDITHLLVICTASKVTLLGLSRSDKGELSLYATNLSTDTSTGFLDIRGTDSGRIFLLGVDKDLYELEYSTGGGWLSGGSKAWLSNRSSGYLSTWVPSVFSSGTREGVESFVLDPQQGRLFALHTKGEIEYIDVQASRFESRARYVALRSDFQRLGYGGAAPAYAGAKVVSIAIVGAEESKKAWLVAISASGARAYLGTAAFYGSYGTASSLQVLGHRPPPPETTKADAQSFYSSGTLISVHYSESPTPTSRLTFVTPAPGRQSSVRENYETFHLPALQEWSVVDSVPSQVWTIAEVAATNPSRSPPTLSRGDGIALSALPRQTTVYARQFLILTPSGIFWAVQPRPIDMLEADIGLEKDTGIHAGRAAFGRVQLAAMGVQMGANADKNKQSDLISMSNNILLVSEPPSIRQASSGARSIVYSARHDGLALILGRLLRPIWNAKVVVPAGPKRFKLGVTDQSLHEAQGRLADLRRFTDDHPFPRHQAEGDAKLAWDQEELSLHGLLVLLKQAIEAISFVLLLNDYKLPDVIAKCDASTQSTLASLTFQGLLTSQGGRDTARHLVTALIELQIGQELGIDTLSAILQERCGTFVQSGDVVLYKAEESLRRAENTRDAIERQENLSESLELFTRASASAAAAVFPRLPDATRRYRALNDVRGTIELPLRVATDIDPDDKAGDYERDGRNPGDPRAAFLEQRKECYQLVVEALGGYDEKLNKAFAAGNPAAAVSVRDQAYGFAIASNDELFHFYLYDWTIEMNRADQLLEFDTPFIQRYLQLTTSNVPERRDLLWKYYARREEFLPASKALHDLATRPNELSLQERVYYLAQALANAKSAMSIGSEDVEFTTALQERIDVAQVQLEVVRAIDGHLDMDRAEKNAALEQLNSELMTLDELYLQFARPLRLYEPILLILKTADTRVEDVCEAVWRQLIAERSQDTPLDSAVGELVTDLCRKYYPSEAAPSDIVLPVVYGEAAPHREATQPGWASRALLAGGVGLRDLWDAVVELHDEAVDYREYYAEEAAALISTWLETKTGLPPADVEQFASAYLLRTNGVQLDERLSATRKTMQAAKAAAGRF</sequence>
<dbReference type="PANTHER" id="PTHR10350:SF6">
    <property type="entry name" value="NUCLEAR PORE COMPLEX PROTEIN NUP155"/>
    <property type="match status" value="1"/>
</dbReference>